<feature type="region of interest" description="Disordered" evidence="6">
    <location>
        <begin position="1326"/>
        <end position="1352"/>
    </location>
</feature>
<dbReference type="PANTHER" id="PTHR47968">
    <property type="entry name" value="CENTROMERE PROTEIN E"/>
    <property type="match status" value="1"/>
</dbReference>
<dbReference type="EMBL" id="LODT01000021">
    <property type="protein sequence ID" value="KYQ96848.1"/>
    <property type="molecule type" value="Genomic_DNA"/>
</dbReference>
<dbReference type="Pfam" id="PF00225">
    <property type="entry name" value="Kinesin"/>
    <property type="match status" value="1"/>
</dbReference>
<keyword evidence="9" id="KW-1185">Reference proteome</keyword>
<keyword evidence="1" id="KW-0813">Transport</keyword>
<dbReference type="OrthoDB" id="21525at2759"/>
<dbReference type="GO" id="GO:0005874">
    <property type="term" value="C:microtubule"/>
    <property type="evidence" value="ECO:0007669"/>
    <property type="project" value="TreeGrafter"/>
</dbReference>
<keyword evidence="2 5" id="KW-0175">Coiled coil</keyword>
<sequence>MDIYPTTTTNTTTTTSSNNDDKIKVAIRVRPLNSKEIDQKIPWNVNSDSISLVKLPNTVIQSFFYDYVFGIESKTQDLYDAIAKNIVKSSLEGINGTIFAYGMTSSGKTFSMKGNEQSPGIIRLAIQDIFKFISESTDQREYVLKVSYLEIYNEEIKDLLSMDHQNKKLKIHEDIYRGIFVGNLKEEIVKSKADILNLMKLGDERRHIGSTNMNDNSSRSHTLFRLQIQSNCKQTGALQLSILTLVDLAGSERVASTGAEGVRLKEGTHINKSLLTLSTVISKLSEQSERPGKEIHIPYRDSKLTRILQTSLGGNSKTAIICTIAPANDYQEESIQTLQFAKRAKSVKTNYKINEVLDVNAIFKKKDMELSKIKSELTKRDDAYKMLLEKYNILLTDQTNKQWLTSSKRLLPPPYKPIPLSQSTEEMGPSNTDFEGLDKDNNDTSDRPKKKRRETIASCFSSFGSMATPISLPSSKKLLVLDQRVFQETPMKFPSISKGSSRRESVIDENDQEILETDLMEEEVEMEIDYVRMKKEDYELLVQQTEQNNLLLQEYEEVSQLLEAENTQNKSDLARLVENYRKTYKVAKSLQRQLYVDRLENGGLHESLGLLGSQYYQLQMEFEKLLNSYNQSKEEITSMKEEKVQFLEIWEPVQEQIHQVTQENQHYKSIIIDLESKYNLLLESIESNQNIVVEQATVASNQVDPMIQEQLMQLQLECSQHSQIVDKFKLENEQLSDTIKQLQESESDVVSQLKLEIQQSIDQLAQLQSENEHYSETIKQLKESESDVIGQLKLDIQKYVDNVNQLKEQETELVTVMEFDKQEYFKVNDQLKLQIQETMEQLAKLQECESEIISKLKSENQQYVDTISKLNEQESELVSKLKLDYQELDSKLKESKEDTVSKIAGLEKEIERLRNSYKEVTILNDTSTNLNQELSIKLAELEVSQKDQHKIHDLEYKLEHVNLTCIDLAKELEDKIVEYHELSIDHTQSCEEILNLENLLKSRQQQHQSVTDDLESQLQLKSEKIEQLNFTLEEMKIKLDNAEKLEKESKDSHFNELQLVNEQLQERCYSLGQLSTITMNQLWNDRKQSEGLMQIEYQELMGKYQLIYSKFSQFISKSIERQVQHESVGQESMDVFKQLQEAQEKLVEEKLKLENTILVLNKELEIRTMELENTQSQQESVGKESMDVIKQLQETQEKLVKEKEQLEIEIINLDKELEQRKLELVNIQSEQEVALKKSEDLIEQLQESQEKLVKDKEQLEDELRDLGKELEQRNQEMNNFSTQALESSKQITILLHSIEELKDANNKLQEELVVAKSKPEVPTSAVKPTVAKKVPSTPSSSASSGLGKVTVDREKEMLRKEFEKSKEKLTSLESKLKQASQEKGTLQSEKTQLEKELKDQKRLYTETEKQLEKLKATHLAADVKQKEFQTLNKQVETLTKTLDTMKVTQNELESDNQRKDQDLEKKMDLINQITLDRDAKEKKIQSLQSDLDIATIKIGNIEQVQQQTLLQAQDLKNKLVDCEKREEEIGKKLQVAIQQSQEQLESQSKQAREQLDLQTKQSQDELERLSKVSKEQLEQQMTQSQEHLNREMKLAREQLDMHVKQSQEQLALVQLEKENLTKQYNEETEKITSQLTDSYFSFEETKAEWQLKESESQQQIQQKLDQLKESQVLVQSLTEEKDQMKESYETTMKQLQEQHQEVEKQMDLKLQEIQMQKEQLESSVSAQQETISKLMVDVKERDDQIQQIENTLIDVKFNLESVQNEMNEKTLQYNADLDKLKSTQENELKALQESHLVETNKLQEQLVELQQKHSGELSKLQENANQDSEQLQNTVMSLEKKLKESSNSLNQLGKQLKSTTDQLAEKDNEINLLQDKVLEVIDQMDEKDRQLQEKQSSIQNLTLKFDSDLLKITEEHRDEIQKLKEDFDNKESEYLDRVENQMHIEKELSKSKSNLKIYTEKVTNLNQVIQKLQQGQGPDDQPNQQQITIKPIVRGPLVNSSGQPIKSILKKKQESENSTTSSPPPTQKEKENVNNININNNNPTGKALGSKPTQVVTSLSQIPQNKKVRLIIQGNGSSSSIYNPLNPAHK</sequence>
<dbReference type="Gene3D" id="3.40.850.10">
    <property type="entry name" value="Kinesin motor domain"/>
    <property type="match status" value="1"/>
</dbReference>
<evidence type="ECO:0000259" key="7">
    <source>
        <dbReference type="PROSITE" id="PS50067"/>
    </source>
</evidence>
<evidence type="ECO:0000256" key="5">
    <source>
        <dbReference type="SAM" id="Coils"/>
    </source>
</evidence>
<dbReference type="STRING" id="361077.A0A151ZSD0"/>
<dbReference type="PROSITE" id="PS50067">
    <property type="entry name" value="KINESIN_MOTOR_2"/>
    <property type="match status" value="1"/>
</dbReference>
<dbReference type="GO" id="GO:0000278">
    <property type="term" value="P:mitotic cell cycle"/>
    <property type="evidence" value="ECO:0007669"/>
    <property type="project" value="TreeGrafter"/>
</dbReference>
<evidence type="ECO:0000256" key="2">
    <source>
        <dbReference type="ARBA" id="ARBA00023054"/>
    </source>
</evidence>
<dbReference type="CDD" id="cd01374">
    <property type="entry name" value="KISc_CENP_E"/>
    <property type="match status" value="1"/>
</dbReference>
<proteinExistence type="inferred from homology"/>
<feature type="compositionally biased region" description="Polar residues" evidence="6">
    <location>
        <begin position="1378"/>
        <end position="1390"/>
    </location>
</feature>
<feature type="compositionally biased region" description="Polar residues" evidence="6">
    <location>
        <begin position="420"/>
        <end position="433"/>
    </location>
</feature>
<dbReference type="Proteomes" id="UP000076078">
    <property type="component" value="Unassembled WGS sequence"/>
</dbReference>
<dbReference type="FunFam" id="3.40.850.10:FF:000177">
    <property type="entry name" value="Kinesin-like protein"/>
    <property type="match status" value="1"/>
</dbReference>
<dbReference type="InterPro" id="IPR027417">
    <property type="entry name" value="P-loop_NTPase"/>
</dbReference>
<feature type="region of interest" description="Disordered" evidence="6">
    <location>
        <begin position="2008"/>
        <end position="2052"/>
    </location>
</feature>
<keyword evidence="4" id="KW-0547">Nucleotide-binding</keyword>
<evidence type="ECO:0000256" key="4">
    <source>
        <dbReference type="PROSITE-ProRule" id="PRU00283"/>
    </source>
</evidence>
<evidence type="ECO:0000256" key="6">
    <source>
        <dbReference type="SAM" id="MobiDB-lite"/>
    </source>
</evidence>
<evidence type="ECO:0000313" key="8">
    <source>
        <dbReference type="EMBL" id="KYQ96848.1"/>
    </source>
</evidence>
<dbReference type="SUPFAM" id="SSF52540">
    <property type="entry name" value="P-loop containing nucleoside triphosphate hydrolases"/>
    <property type="match status" value="1"/>
</dbReference>
<feature type="compositionally biased region" description="Low complexity" evidence="6">
    <location>
        <begin position="2033"/>
        <end position="2042"/>
    </location>
</feature>
<organism evidence="8 9">
    <name type="scientific">Tieghemostelium lacteum</name>
    <name type="common">Slime mold</name>
    <name type="synonym">Dictyostelium lacteum</name>
    <dbReference type="NCBI Taxonomy" id="361077"/>
    <lineage>
        <taxon>Eukaryota</taxon>
        <taxon>Amoebozoa</taxon>
        <taxon>Evosea</taxon>
        <taxon>Eumycetozoa</taxon>
        <taxon>Dictyostelia</taxon>
        <taxon>Dictyosteliales</taxon>
        <taxon>Raperosteliaceae</taxon>
        <taxon>Tieghemostelium</taxon>
    </lineage>
</organism>
<accession>A0A151ZSD0</accession>
<feature type="compositionally biased region" description="Basic and acidic residues" evidence="6">
    <location>
        <begin position="436"/>
        <end position="447"/>
    </location>
</feature>
<feature type="compositionally biased region" description="Low complexity" evidence="6">
    <location>
        <begin position="1331"/>
        <end position="1344"/>
    </location>
</feature>
<dbReference type="InterPro" id="IPR027640">
    <property type="entry name" value="Kinesin-like_fam"/>
</dbReference>
<gene>
    <name evidence="8" type="ORF">DLAC_04154</name>
</gene>
<keyword evidence="3 4" id="KW-0505">Motor protein</keyword>
<dbReference type="OMA" id="ENECFSA"/>
<reference evidence="8 9" key="1">
    <citation type="submission" date="2015-12" db="EMBL/GenBank/DDBJ databases">
        <title>Dictyostelia acquired genes for synthesis and detection of signals that induce cell-type specialization by lateral gene transfer from prokaryotes.</title>
        <authorList>
            <person name="Gloeckner G."/>
            <person name="Schaap P."/>
        </authorList>
    </citation>
    <scope>NUCLEOTIDE SEQUENCE [LARGE SCALE GENOMIC DNA]</scope>
    <source>
        <strain evidence="8 9">TK</strain>
    </source>
</reference>
<feature type="coiled-coil region" evidence="5">
    <location>
        <begin position="725"/>
        <end position="923"/>
    </location>
</feature>
<feature type="region of interest" description="Disordered" evidence="6">
    <location>
        <begin position="1544"/>
        <end position="1563"/>
    </location>
</feature>
<name>A0A151ZSD0_TIELA</name>
<feature type="coiled-coil region" evidence="5">
    <location>
        <begin position="1136"/>
        <end position="1318"/>
    </location>
</feature>
<dbReference type="InParanoid" id="A0A151ZSD0"/>
<dbReference type="GO" id="GO:0003777">
    <property type="term" value="F:microtubule motor activity"/>
    <property type="evidence" value="ECO:0007669"/>
    <property type="project" value="InterPro"/>
</dbReference>
<evidence type="ECO:0000256" key="1">
    <source>
        <dbReference type="ARBA" id="ARBA00022448"/>
    </source>
</evidence>
<dbReference type="GO" id="GO:0007018">
    <property type="term" value="P:microtubule-based movement"/>
    <property type="evidence" value="ECO:0007669"/>
    <property type="project" value="InterPro"/>
</dbReference>
<feature type="binding site" evidence="4">
    <location>
        <begin position="102"/>
        <end position="109"/>
    </location>
    <ligand>
        <name>ATP</name>
        <dbReference type="ChEBI" id="CHEBI:30616"/>
    </ligand>
</feature>
<dbReference type="PANTHER" id="PTHR47968:SF75">
    <property type="entry name" value="CENTROMERE-ASSOCIATED PROTEIN E"/>
    <property type="match status" value="1"/>
</dbReference>
<protein>
    <submittedName>
        <fullName evidence="8">Kinesin-7</fullName>
    </submittedName>
</protein>
<dbReference type="GO" id="GO:0008017">
    <property type="term" value="F:microtubule binding"/>
    <property type="evidence" value="ECO:0007669"/>
    <property type="project" value="InterPro"/>
</dbReference>
<dbReference type="GO" id="GO:0005524">
    <property type="term" value="F:ATP binding"/>
    <property type="evidence" value="ECO:0007669"/>
    <property type="project" value="UniProtKB-UniRule"/>
</dbReference>
<dbReference type="InterPro" id="IPR036961">
    <property type="entry name" value="Kinesin_motor_dom_sf"/>
</dbReference>
<evidence type="ECO:0000256" key="3">
    <source>
        <dbReference type="ARBA" id="ARBA00023175"/>
    </source>
</evidence>
<dbReference type="PRINTS" id="PR00380">
    <property type="entry name" value="KINESINHEAVY"/>
</dbReference>
<dbReference type="FunCoup" id="A0A151ZSD0">
    <property type="interactions" value="17"/>
</dbReference>
<evidence type="ECO:0000313" key="9">
    <source>
        <dbReference type="Proteomes" id="UP000076078"/>
    </source>
</evidence>
<comment type="similarity">
    <text evidence="4">Belongs to the TRAFAC class myosin-kinesin ATPase superfamily. Kinesin family.</text>
</comment>
<keyword evidence="4" id="KW-0067">ATP-binding</keyword>
<feature type="region of interest" description="Disordered" evidence="6">
    <location>
        <begin position="414"/>
        <end position="453"/>
    </location>
</feature>
<dbReference type="InterPro" id="IPR001752">
    <property type="entry name" value="Kinesin_motor_dom"/>
</dbReference>
<dbReference type="SMART" id="SM00129">
    <property type="entry name" value="KISc"/>
    <property type="match status" value="1"/>
</dbReference>
<comment type="caution">
    <text evidence="8">The sequence shown here is derived from an EMBL/GenBank/DDBJ whole genome shotgun (WGS) entry which is preliminary data.</text>
</comment>
<feature type="coiled-coil region" evidence="5">
    <location>
        <begin position="1018"/>
        <end position="1052"/>
    </location>
</feature>
<feature type="domain" description="Kinesin motor" evidence="7">
    <location>
        <begin position="22"/>
        <end position="347"/>
    </location>
</feature>
<feature type="region of interest" description="Disordered" evidence="6">
    <location>
        <begin position="1369"/>
        <end position="1394"/>
    </location>
</feature>
<feature type="coiled-coil region" evidence="5">
    <location>
        <begin position="1660"/>
        <end position="1975"/>
    </location>
</feature>